<accession>A0AAD7ITI8</accession>
<dbReference type="Proteomes" id="UP001215280">
    <property type="component" value="Unassembled WGS sequence"/>
</dbReference>
<comment type="caution">
    <text evidence="2">The sequence shown here is derived from an EMBL/GenBank/DDBJ whole genome shotgun (WGS) entry which is preliminary data.</text>
</comment>
<dbReference type="EMBL" id="JARJLG010000088">
    <property type="protein sequence ID" value="KAJ7748787.1"/>
    <property type="molecule type" value="Genomic_DNA"/>
</dbReference>
<protein>
    <submittedName>
        <fullName evidence="2">Uncharacterized protein</fullName>
    </submittedName>
</protein>
<reference evidence="2" key="1">
    <citation type="submission" date="2023-03" db="EMBL/GenBank/DDBJ databases">
        <title>Massive genome expansion in bonnet fungi (Mycena s.s.) driven by repeated elements and novel gene families across ecological guilds.</title>
        <authorList>
            <consortium name="Lawrence Berkeley National Laboratory"/>
            <person name="Harder C.B."/>
            <person name="Miyauchi S."/>
            <person name="Viragh M."/>
            <person name="Kuo A."/>
            <person name="Thoen E."/>
            <person name="Andreopoulos B."/>
            <person name="Lu D."/>
            <person name="Skrede I."/>
            <person name="Drula E."/>
            <person name="Henrissat B."/>
            <person name="Morin E."/>
            <person name="Kohler A."/>
            <person name="Barry K."/>
            <person name="LaButti K."/>
            <person name="Morin E."/>
            <person name="Salamov A."/>
            <person name="Lipzen A."/>
            <person name="Mereny Z."/>
            <person name="Hegedus B."/>
            <person name="Baldrian P."/>
            <person name="Stursova M."/>
            <person name="Weitz H."/>
            <person name="Taylor A."/>
            <person name="Grigoriev I.V."/>
            <person name="Nagy L.G."/>
            <person name="Martin F."/>
            <person name="Kauserud H."/>
        </authorList>
    </citation>
    <scope>NUCLEOTIDE SEQUENCE</scope>
    <source>
        <strain evidence="2">CBHHK188m</strain>
    </source>
</reference>
<feature type="region of interest" description="Disordered" evidence="1">
    <location>
        <begin position="70"/>
        <end position="93"/>
    </location>
</feature>
<name>A0AAD7ITI8_9AGAR</name>
<organism evidence="2 3">
    <name type="scientific">Mycena maculata</name>
    <dbReference type="NCBI Taxonomy" id="230809"/>
    <lineage>
        <taxon>Eukaryota</taxon>
        <taxon>Fungi</taxon>
        <taxon>Dikarya</taxon>
        <taxon>Basidiomycota</taxon>
        <taxon>Agaricomycotina</taxon>
        <taxon>Agaricomycetes</taxon>
        <taxon>Agaricomycetidae</taxon>
        <taxon>Agaricales</taxon>
        <taxon>Marasmiineae</taxon>
        <taxon>Mycenaceae</taxon>
        <taxon>Mycena</taxon>
    </lineage>
</organism>
<evidence type="ECO:0000313" key="2">
    <source>
        <dbReference type="EMBL" id="KAJ7748787.1"/>
    </source>
</evidence>
<proteinExistence type="predicted"/>
<keyword evidence="3" id="KW-1185">Reference proteome</keyword>
<dbReference type="AlphaFoldDB" id="A0AAD7ITI8"/>
<sequence>MPGSLSCLLRDQIIINITARILSGCGHAVVRNATSSAFASRTTSFFTPAKQHSIGISTWTAGGRTCHEMRPAGARGGGIREDKVKGGDTGGEAVDGGGDSLGWDSIYLGYVAMETGEELVPVWVGSGVLDEFCALGSVLPLIAVVHRCYLTYEGFIGVADPDNVVGVGVGGNPEVAEDDRATTERTIFSQSRLASIQCAIECACR</sequence>
<gene>
    <name evidence="2" type="ORF">DFH07DRAFT_775603</name>
</gene>
<evidence type="ECO:0000313" key="3">
    <source>
        <dbReference type="Proteomes" id="UP001215280"/>
    </source>
</evidence>
<evidence type="ECO:0000256" key="1">
    <source>
        <dbReference type="SAM" id="MobiDB-lite"/>
    </source>
</evidence>